<feature type="domain" description="General stress protein 17M-like" evidence="2">
    <location>
        <begin position="21"/>
        <end position="90"/>
    </location>
</feature>
<proteinExistence type="predicted"/>
<dbReference type="AlphaFoldDB" id="A0A2T1A692"/>
<evidence type="ECO:0000313" key="3">
    <source>
        <dbReference type="EMBL" id="PRZ44106.1"/>
    </source>
</evidence>
<feature type="transmembrane region" description="Helical" evidence="1">
    <location>
        <begin position="96"/>
        <end position="118"/>
    </location>
</feature>
<dbReference type="RefSeq" id="WP_238145159.1">
    <property type="nucleotide sequence ID" value="NZ_PVUE01000001.1"/>
</dbReference>
<organism evidence="3 4">
    <name type="scientific">Antricoccus suffuscus</name>
    <dbReference type="NCBI Taxonomy" id="1629062"/>
    <lineage>
        <taxon>Bacteria</taxon>
        <taxon>Bacillati</taxon>
        <taxon>Actinomycetota</taxon>
        <taxon>Actinomycetes</taxon>
        <taxon>Geodermatophilales</taxon>
        <taxon>Antricoccaceae</taxon>
        <taxon>Antricoccus</taxon>
    </lineage>
</organism>
<evidence type="ECO:0000256" key="1">
    <source>
        <dbReference type="SAM" id="Phobius"/>
    </source>
</evidence>
<comment type="caution">
    <text evidence="3">The sequence shown here is derived from an EMBL/GenBank/DDBJ whole genome shotgun (WGS) entry which is preliminary data.</text>
</comment>
<keyword evidence="1" id="KW-1133">Transmembrane helix</keyword>
<sequence>MFNQSMNNPQPSAPVATHILRETTSYAEAQAIVDKLSDKGFPVENVRIVGTGLRSVEQVMGRMTKGKAAAAGAASGAWFGLFIGLLFGLFASGVNWWGLILGGLIFGAVWGAVFGYMAHWSTRGKRDFASVKTFEAANYEVHVSAPHFEEASRVLGPI</sequence>
<protein>
    <recommendedName>
        <fullName evidence="2">General stress protein 17M-like domain-containing protein</fullName>
    </recommendedName>
</protein>
<evidence type="ECO:0000313" key="4">
    <source>
        <dbReference type="Proteomes" id="UP000237752"/>
    </source>
</evidence>
<dbReference type="EMBL" id="PVUE01000001">
    <property type="protein sequence ID" value="PRZ44106.1"/>
    <property type="molecule type" value="Genomic_DNA"/>
</dbReference>
<dbReference type="InterPro" id="IPR025889">
    <property type="entry name" value="GSP17M-like_dom"/>
</dbReference>
<dbReference type="Pfam" id="PF11181">
    <property type="entry name" value="YflT"/>
    <property type="match status" value="1"/>
</dbReference>
<name>A0A2T1A692_9ACTN</name>
<feature type="transmembrane region" description="Helical" evidence="1">
    <location>
        <begin position="68"/>
        <end position="90"/>
    </location>
</feature>
<evidence type="ECO:0000259" key="2">
    <source>
        <dbReference type="Pfam" id="PF11181"/>
    </source>
</evidence>
<keyword evidence="1" id="KW-0812">Transmembrane</keyword>
<dbReference type="Proteomes" id="UP000237752">
    <property type="component" value="Unassembled WGS sequence"/>
</dbReference>
<keyword evidence="4" id="KW-1185">Reference proteome</keyword>
<accession>A0A2T1A692</accession>
<reference evidence="3 4" key="1">
    <citation type="submission" date="2018-03" db="EMBL/GenBank/DDBJ databases">
        <title>Genomic Encyclopedia of Archaeal and Bacterial Type Strains, Phase II (KMG-II): from individual species to whole genera.</title>
        <authorList>
            <person name="Goeker M."/>
        </authorList>
    </citation>
    <scope>NUCLEOTIDE SEQUENCE [LARGE SCALE GENOMIC DNA]</scope>
    <source>
        <strain evidence="3 4">DSM 100065</strain>
    </source>
</reference>
<gene>
    <name evidence="3" type="ORF">CLV47_101231</name>
</gene>
<keyword evidence="1" id="KW-0472">Membrane</keyword>